<reference evidence="1" key="1">
    <citation type="submission" date="2021-06" db="EMBL/GenBank/DDBJ databases">
        <authorList>
            <person name="Kallberg Y."/>
            <person name="Tangrot J."/>
            <person name="Rosling A."/>
        </authorList>
    </citation>
    <scope>NUCLEOTIDE SEQUENCE</scope>
    <source>
        <strain evidence="1">87-6 pot B 2015</strain>
    </source>
</reference>
<protein>
    <submittedName>
        <fullName evidence="1">12141_t:CDS:1</fullName>
    </submittedName>
</protein>
<comment type="caution">
    <text evidence="1">The sequence shown here is derived from an EMBL/GenBank/DDBJ whole genome shotgun (WGS) entry which is preliminary data.</text>
</comment>
<feature type="non-terminal residue" evidence="1">
    <location>
        <position position="1"/>
    </location>
</feature>
<organism evidence="1 2">
    <name type="scientific">Funneliformis mosseae</name>
    <name type="common">Endomycorrhizal fungus</name>
    <name type="synonym">Glomus mosseae</name>
    <dbReference type="NCBI Taxonomy" id="27381"/>
    <lineage>
        <taxon>Eukaryota</taxon>
        <taxon>Fungi</taxon>
        <taxon>Fungi incertae sedis</taxon>
        <taxon>Mucoromycota</taxon>
        <taxon>Glomeromycotina</taxon>
        <taxon>Glomeromycetes</taxon>
        <taxon>Glomerales</taxon>
        <taxon>Glomeraceae</taxon>
        <taxon>Funneliformis</taxon>
    </lineage>
</organism>
<sequence>AKEANEWPNNRRVTIAAGILREEAADWYNLVSTTINRWDENANTGFRERFLARFSSQEKLYR</sequence>
<evidence type="ECO:0000313" key="2">
    <source>
        <dbReference type="Proteomes" id="UP000789375"/>
    </source>
</evidence>
<keyword evidence="2" id="KW-1185">Reference proteome</keyword>
<dbReference type="AlphaFoldDB" id="A0A9N9N5A8"/>
<evidence type="ECO:0000313" key="1">
    <source>
        <dbReference type="EMBL" id="CAG8701634.1"/>
    </source>
</evidence>
<dbReference type="Proteomes" id="UP000789375">
    <property type="component" value="Unassembled WGS sequence"/>
</dbReference>
<accession>A0A9N9N5A8</accession>
<proteinExistence type="predicted"/>
<name>A0A9N9N5A8_FUNMO</name>
<gene>
    <name evidence="1" type="ORF">FMOSSE_LOCUS13846</name>
</gene>
<dbReference type="EMBL" id="CAJVPP010009042">
    <property type="protein sequence ID" value="CAG8701634.1"/>
    <property type="molecule type" value="Genomic_DNA"/>
</dbReference>